<gene>
    <name evidence="2" type="ORF">LTR77_006310</name>
</gene>
<dbReference type="Proteomes" id="UP001337655">
    <property type="component" value="Unassembled WGS sequence"/>
</dbReference>
<dbReference type="AlphaFoldDB" id="A0AAV9P7S4"/>
<name>A0AAV9P7S4_9PEZI</name>
<dbReference type="InterPro" id="IPR010756">
    <property type="entry name" value="Tls1-like"/>
</dbReference>
<feature type="compositionally biased region" description="Basic and acidic residues" evidence="1">
    <location>
        <begin position="289"/>
        <end position="301"/>
    </location>
</feature>
<accession>A0AAV9P7S4</accession>
<comment type="caution">
    <text evidence="2">The sequence shown here is derived from an EMBL/GenBank/DDBJ whole genome shotgun (WGS) entry which is preliminary data.</text>
</comment>
<sequence>MEDEVSGEPLFRANKRRKVFRKRADPQDDSEGAANDEAAAVTISNQTPEVEEPSTGAIRSQRRPINRKHGIGFTSTKGRNGSRKDGNEEMAVVLANAPEAQDVPGSDRFVKPTGKVAVAEDKHMMAYIDSKLADARSPTPPVNGIHGASSLGSVATEGTAGFAPGATGSATSPVQADGDRTLEPAAARSYRVYQRPTRRRPKPSRDQADIARDSMIDQIMQESSVPLYDRPNAAATAADMDEMDNDAAAAEAYKAQLLAEMEAHKRRPPKTVAKDAKAPTGPKLGGSRAQRERMKALEEAKGGGGVKK</sequence>
<feature type="region of interest" description="Disordered" evidence="1">
    <location>
        <begin position="259"/>
        <end position="308"/>
    </location>
</feature>
<feature type="region of interest" description="Disordered" evidence="1">
    <location>
        <begin position="133"/>
        <end position="214"/>
    </location>
</feature>
<dbReference type="EMBL" id="JAVRRT010000009">
    <property type="protein sequence ID" value="KAK5169001.1"/>
    <property type="molecule type" value="Genomic_DNA"/>
</dbReference>
<dbReference type="Pfam" id="PF07052">
    <property type="entry name" value="Hep_59"/>
    <property type="match status" value="1"/>
</dbReference>
<keyword evidence="3" id="KW-1185">Reference proteome</keyword>
<feature type="region of interest" description="Disordered" evidence="1">
    <location>
        <begin position="1"/>
        <end position="88"/>
    </location>
</feature>
<evidence type="ECO:0000313" key="2">
    <source>
        <dbReference type="EMBL" id="KAK5169001.1"/>
    </source>
</evidence>
<dbReference type="GeneID" id="89927650"/>
<feature type="compositionally biased region" description="Basic and acidic residues" evidence="1">
    <location>
        <begin position="203"/>
        <end position="214"/>
    </location>
</feature>
<proteinExistence type="predicted"/>
<reference evidence="2 3" key="1">
    <citation type="submission" date="2023-08" db="EMBL/GenBank/DDBJ databases">
        <title>Black Yeasts Isolated from many extreme environments.</title>
        <authorList>
            <person name="Coleine C."/>
            <person name="Stajich J.E."/>
            <person name="Selbmann L."/>
        </authorList>
    </citation>
    <scope>NUCLEOTIDE SEQUENCE [LARGE SCALE GENOMIC DNA]</scope>
    <source>
        <strain evidence="2 3">CCFEE 5935</strain>
    </source>
</reference>
<feature type="compositionally biased region" description="Basic residues" evidence="1">
    <location>
        <begin position="60"/>
        <end position="70"/>
    </location>
</feature>
<protein>
    <submittedName>
        <fullName evidence="2">Uncharacterized protein</fullName>
    </submittedName>
</protein>
<evidence type="ECO:0000313" key="3">
    <source>
        <dbReference type="Proteomes" id="UP001337655"/>
    </source>
</evidence>
<evidence type="ECO:0000256" key="1">
    <source>
        <dbReference type="SAM" id="MobiDB-lite"/>
    </source>
</evidence>
<organism evidence="2 3">
    <name type="scientific">Saxophila tyrrhenica</name>
    <dbReference type="NCBI Taxonomy" id="1690608"/>
    <lineage>
        <taxon>Eukaryota</taxon>
        <taxon>Fungi</taxon>
        <taxon>Dikarya</taxon>
        <taxon>Ascomycota</taxon>
        <taxon>Pezizomycotina</taxon>
        <taxon>Dothideomycetes</taxon>
        <taxon>Dothideomycetidae</taxon>
        <taxon>Mycosphaerellales</taxon>
        <taxon>Extremaceae</taxon>
        <taxon>Saxophila</taxon>
    </lineage>
</organism>
<dbReference type="RefSeq" id="XP_064658467.1">
    <property type="nucleotide sequence ID" value="XM_064803552.1"/>
</dbReference>